<evidence type="ECO:0000313" key="3">
    <source>
        <dbReference type="Proteomes" id="UP000788993"/>
    </source>
</evidence>
<evidence type="ECO:0000256" key="1">
    <source>
        <dbReference type="SAM" id="Phobius"/>
    </source>
</evidence>
<keyword evidence="1" id="KW-1133">Transmembrane helix</keyword>
<dbReference type="Proteomes" id="UP000788993">
    <property type="component" value="Unassembled WGS sequence"/>
</dbReference>
<evidence type="ECO:0000313" key="2">
    <source>
        <dbReference type="EMBL" id="KAH3659383.1"/>
    </source>
</evidence>
<keyword evidence="3" id="KW-1185">Reference proteome</keyword>
<organism evidence="2 3">
    <name type="scientific">Ogataea polymorpha</name>
    <dbReference type="NCBI Taxonomy" id="460523"/>
    <lineage>
        <taxon>Eukaryota</taxon>
        <taxon>Fungi</taxon>
        <taxon>Dikarya</taxon>
        <taxon>Ascomycota</taxon>
        <taxon>Saccharomycotina</taxon>
        <taxon>Pichiomycetes</taxon>
        <taxon>Pichiales</taxon>
        <taxon>Pichiaceae</taxon>
        <taxon>Ogataea</taxon>
    </lineage>
</organism>
<accession>A0A9P8NT65</accession>
<proteinExistence type="predicted"/>
<comment type="caution">
    <text evidence="2">The sequence shown here is derived from an EMBL/GenBank/DDBJ whole genome shotgun (WGS) entry which is preliminary data.</text>
</comment>
<feature type="transmembrane region" description="Helical" evidence="1">
    <location>
        <begin position="25"/>
        <end position="45"/>
    </location>
</feature>
<reference evidence="2" key="1">
    <citation type="journal article" date="2021" name="Open Biol.">
        <title>Shared evolutionary footprints suggest mitochondrial oxidative damage underlies multiple complex I losses in fungi.</title>
        <authorList>
            <person name="Schikora-Tamarit M.A."/>
            <person name="Marcet-Houben M."/>
            <person name="Nosek J."/>
            <person name="Gabaldon T."/>
        </authorList>
    </citation>
    <scope>NUCLEOTIDE SEQUENCE</scope>
    <source>
        <strain evidence="2">NCAIM Y.01608</strain>
    </source>
</reference>
<gene>
    <name evidence="2" type="ORF">OGATHE_006267</name>
</gene>
<protein>
    <submittedName>
        <fullName evidence="2">Uncharacterized protein</fullName>
    </submittedName>
</protein>
<keyword evidence="1" id="KW-0812">Transmembrane</keyword>
<dbReference type="AlphaFoldDB" id="A0A9P8NT65"/>
<keyword evidence="1" id="KW-0472">Membrane</keyword>
<name>A0A9P8NT65_9ASCO</name>
<reference evidence="2" key="2">
    <citation type="submission" date="2021-01" db="EMBL/GenBank/DDBJ databases">
        <authorList>
            <person name="Schikora-Tamarit M.A."/>
        </authorList>
    </citation>
    <scope>NUCLEOTIDE SEQUENCE</scope>
    <source>
        <strain evidence="2">NCAIM Y.01608</strain>
    </source>
</reference>
<sequence length="280" mass="31144">MDSPALNAVLVNEYYSLLCTLDTRLAILIFVVILVIASVPTLAVLDRIHVCQNTGIVDNGVLWNVECWSWWQNLLQCCKLLLGSEALRWENDLKVHKQVSVASMSWNRHALLLDDLHRAWGNHFARDNINLEVLSTQMLDGKGTSGQSSQKIDLGVVKQVVALSSEGIMFLFVNHENHVSRNDVWKLVSLAREHNSLASLHTWVDVNLQDFSFVADLLTFTGLASVLWRNDVSLTVTNVTGSLESLDHRTHLSGDKLHTGTVTRGTLFHVLTALTLTAGT</sequence>
<dbReference type="EMBL" id="JAEUBD010001540">
    <property type="protein sequence ID" value="KAH3659383.1"/>
    <property type="molecule type" value="Genomic_DNA"/>
</dbReference>